<evidence type="ECO:0000313" key="1">
    <source>
        <dbReference type="EMBL" id="GIX86444.1"/>
    </source>
</evidence>
<gene>
    <name evidence="1" type="ORF">CEXT_370531</name>
</gene>
<organism evidence="1 2">
    <name type="scientific">Caerostris extrusa</name>
    <name type="common">Bark spider</name>
    <name type="synonym">Caerostris bankana</name>
    <dbReference type="NCBI Taxonomy" id="172846"/>
    <lineage>
        <taxon>Eukaryota</taxon>
        <taxon>Metazoa</taxon>
        <taxon>Ecdysozoa</taxon>
        <taxon>Arthropoda</taxon>
        <taxon>Chelicerata</taxon>
        <taxon>Arachnida</taxon>
        <taxon>Araneae</taxon>
        <taxon>Araneomorphae</taxon>
        <taxon>Entelegynae</taxon>
        <taxon>Araneoidea</taxon>
        <taxon>Araneidae</taxon>
        <taxon>Caerostris</taxon>
    </lineage>
</organism>
<proteinExistence type="predicted"/>
<protein>
    <submittedName>
        <fullName evidence="1">Uncharacterized protein</fullName>
    </submittedName>
</protein>
<dbReference type="EMBL" id="BPLR01021143">
    <property type="protein sequence ID" value="GIX86444.1"/>
    <property type="molecule type" value="Genomic_DNA"/>
</dbReference>
<dbReference type="Proteomes" id="UP001054945">
    <property type="component" value="Unassembled WGS sequence"/>
</dbReference>
<sequence length="120" mass="14292">MECCALFSLPPPDWLCLLFMSQITGVFLIHKRNASLPIRKEEDPTERKGGISDTDFSCPERQMKRWLKTDSDQYRNHPAIVERALILMQHEPEMLILWVMWGVVHPWRLFSRSFTFREKE</sequence>
<name>A0AAV4NS71_CAEEX</name>
<dbReference type="AlphaFoldDB" id="A0AAV4NS71"/>
<reference evidence="1 2" key="1">
    <citation type="submission" date="2021-06" db="EMBL/GenBank/DDBJ databases">
        <title>Caerostris extrusa draft genome.</title>
        <authorList>
            <person name="Kono N."/>
            <person name="Arakawa K."/>
        </authorList>
    </citation>
    <scope>NUCLEOTIDE SEQUENCE [LARGE SCALE GENOMIC DNA]</scope>
</reference>
<evidence type="ECO:0000313" key="2">
    <source>
        <dbReference type="Proteomes" id="UP001054945"/>
    </source>
</evidence>
<accession>A0AAV4NS71</accession>
<keyword evidence="2" id="KW-1185">Reference proteome</keyword>
<comment type="caution">
    <text evidence="1">The sequence shown here is derived from an EMBL/GenBank/DDBJ whole genome shotgun (WGS) entry which is preliminary data.</text>
</comment>